<name>A0ABZ2TZZ5_9ACTN</name>
<dbReference type="Gene3D" id="3.40.50.720">
    <property type="entry name" value="NAD(P)-binding Rossmann-like Domain"/>
    <property type="match status" value="1"/>
</dbReference>
<comment type="similarity">
    <text evidence="1">Belongs to the short-chain dehydrogenases/reductases (SDR) family.</text>
</comment>
<dbReference type="InterPro" id="IPR036291">
    <property type="entry name" value="NAD(P)-bd_dom_sf"/>
</dbReference>
<dbReference type="Pfam" id="PF00106">
    <property type="entry name" value="adh_short"/>
    <property type="match status" value="1"/>
</dbReference>
<sequence>MAQRSVGTRWTIDDAPDQTGRVAVVTGANSGIGAATARALARLGATVVMACRTAETARAVRADILAEYPTADIRVVALDLADAESIERCADHINARHPTIDLVVANAGFIPTEIVRDADGVELGFASTFLGHFALIGRLCAGVQRAQAARVVTIGSLAHRSKHIDPTTLGLGHHPPMRAYAETKLAQLVFAQELDRRFSAIGSAAISLAAHPGAARTGVMRDRNRLIQRAYHSELLWPALRLFVNDADDGALPALRAATDPTAVGGEYFGPSGPFQLTGAPVRVPSIDVVRDPALGRRLWSFAETHTGISYP</sequence>
<dbReference type="PANTHER" id="PTHR24320">
    <property type="entry name" value="RETINOL DEHYDROGENASE"/>
    <property type="match status" value="1"/>
</dbReference>
<dbReference type="Proteomes" id="UP001479933">
    <property type="component" value="Chromosome"/>
</dbReference>
<dbReference type="InterPro" id="IPR002347">
    <property type="entry name" value="SDR_fam"/>
</dbReference>
<dbReference type="PRINTS" id="PR00081">
    <property type="entry name" value="GDHRDH"/>
</dbReference>
<keyword evidence="2" id="KW-0560">Oxidoreductase</keyword>
<evidence type="ECO:0000313" key="4">
    <source>
        <dbReference type="Proteomes" id="UP001479933"/>
    </source>
</evidence>
<gene>
    <name evidence="3" type="ORF">RVF87_18130</name>
</gene>
<reference evidence="3 4" key="1">
    <citation type="journal article" date="2023" name="Virus Evol.">
        <title>Computational host range prediction-The good, the bad, and the ugly.</title>
        <authorList>
            <person name="Howell A.A."/>
            <person name="Versoza C.J."/>
            <person name="Pfeifer S.P."/>
        </authorList>
    </citation>
    <scope>NUCLEOTIDE SEQUENCE [LARGE SCALE GENOMIC DNA]</scope>
    <source>
        <strain evidence="3 4">1610/1b</strain>
    </source>
</reference>
<dbReference type="PANTHER" id="PTHR24320:SF148">
    <property type="entry name" value="NAD(P)-BINDING ROSSMANN-FOLD SUPERFAMILY PROTEIN"/>
    <property type="match status" value="1"/>
</dbReference>
<dbReference type="SUPFAM" id="SSF51735">
    <property type="entry name" value="NAD(P)-binding Rossmann-fold domains"/>
    <property type="match status" value="1"/>
</dbReference>
<keyword evidence="4" id="KW-1185">Reference proteome</keyword>
<evidence type="ECO:0000256" key="2">
    <source>
        <dbReference type="ARBA" id="ARBA00023002"/>
    </source>
</evidence>
<dbReference type="NCBIfam" id="NF004846">
    <property type="entry name" value="PRK06197.1"/>
    <property type="match status" value="1"/>
</dbReference>
<dbReference type="EMBL" id="CP136137">
    <property type="protein sequence ID" value="WYY06927.1"/>
    <property type="molecule type" value="Genomic_DNA"/>
</dbReference>
<evidence type="ECO:0000256" key="1">
    <source>
        <dbReference type="ARBA" id="ARBA00006484"/>
    </source>
</evidence>
<accession>A0ABZ2TZZ5</accession>
<evidence type="ECO:0000313" key="3">
    <source>
        <dbReference type="EMBL" id="WYY06927.1"/>
    </source>
</evidence>
<dbReference type="RefSeq" id="WP_066172159.1">
    <property type="nucleotide sequence ID" value="NZ_CP136137.1"/>
</dbReference>
<proteinExistence type="inferred from homology"/>
<protein>
    <submittedName>
        <fullName evidence="3">Oxidoreductase</fullName>
    </submittedName>
</protein>
<organism evidence="3 4">
    <name type="scientific">Gordonia hydrophobica</name>
    <dbReference type="NCBI Taxonomy" id="40516"/>
    <lineage>
        <taxon>Bacteria</taxon>
        <taxon>Bacillati</taxon>
        <taxon>Actinomycetota</taxon>
        <taxon>Actinomycetes</taxon>
        <taxon>Mycobacteriales</taxon>
        <taxon>Gordoniaceae</taxon>
        <taxon>Gordonia</taxon>
    </lineage>
</organism>